<dbReference type="GO" id="GO:0006508">
    <property type="term" value="P:proteolysis"/>
    <property type="evidence" value="ECO:0007669"/>
    <property type="project" value="UniProtKB-KW"/>
</dbReference>
<dbReference type="Proteomes" id="UP000836841">
    <property type="component" value="Chromosome 6"/>
</dbReference>
<keyword evidence="6" id="KW-1185">Reference proteome</keyword>
<dbReference type="Pfam" id="PF02902">
    <property type="entry name" value="Peptidase_C48"/>
    <property type="match status" value="1"/>
</dbReference>
<feature type="region of interest" description="Disordered" evidence="3">
    <location>
        <begin position="159"/>
        <end position="196"/>
    </location>
</feature>
<dbReference type="EMBL" id="OU466862">
    <property type="protein sequence ID" value="CAH2071225.1"/>
    <property type="molecule type" value="Genomic_DNA"/>
</dbReference>
<feature type="compositionally biased region" description="Low complexity" evidence="3">
    <location>
        <begin position="171"/>
        <end position="194"/>
    </location>
</feature>
<evidence type="ECO:0000259" key="4">
    <source>
        <dbReference type="Pfam" id="PF02902"/>
    </source>
</evidence>
<accession>A0AAU9SR11</accession>
<dbReference type="GO" id="GO:0008234">
    <property type="term" value="F:cysteine-type peptidase activity"/>
    <property type="evidence" value="ECO:0007669"/>
    <property type="project" value="InterPro"/>
</dbReference>
<organism evidence="5 6">
    <name type="scientific">Thlaspi arvense</name>
    <name type="common">Field penny-cress</name>
    <dbReference type="NCBI Taxonomy" id="13288"/>
    <lineage>
        <taxon>Eukaryota</taxon>
        <taxon>Viridiplantae</taxon>
        <taxon>Streptophyta</taxon>
        <taxon>Embryophyta</taxon>
        <taxon>Tracheophyta</taxon>
        <taxon>Spermatophyta</taxon>
        <taxon>Magnoliopsida</taxon>
        <taxon>eudicotyledons</taxon>
        <taxon>Gunneridae</taxon>
        <taxon>Pentapetalae</taxon>
        <taxon>rosids</taxon>
        <taxon>malvids</taxon>
        <taxon>Brassicales</taxon>
        <taxon>Brassicaceae</taxon>
        <taxon>Thlaspideae</taxon>
        <taxon>Thlaspi</taxon>
    </lineage>
</organism>
<protein>
    <recommendedName>
        <fullName evidence="4">Ubiquitin-like protease family profile domain-containing protein</fullName>
    </recommendedName>
</protein>
<feature type="region of interest" description="Disordered" evidence="3">
    <location>
        <begin position="373"/>
        <end position="401"/>
    </location>
</feature>
<dbReference type="AlphaFoldDB" id="A0AAU9SR11"/>
<dbReference type="InterPro" id="IPR003653">
    <property type="entry name" value="Peptidase_C48_C"/>
</dbReference>
<evidence type="ECO:0000313" key="6">
    <source>
        <dbReference type="Proteomes" id="UP000836841"/>
    </source>
</evidence>
<gene>
    <name evidence="5" type="ORF">TAV2_LOCUS19827</name>
</gene>
<evidence type="ECO:0000256" key="1">
    <source>
        <dbReference type="ARBA" id="ARBA00022670"/>
    </source>
</evidence>
<sequence length="712" mass="79006">MLIPSSLAKRNKSIAYLRHQFNGGSMRLCGFPLVLQLLTFCQIPALLSKLKHTAKLPSLIDLPGVEIPTHGSVILSDVHKAEFDHNDTPSGSKDLKNRRKRKTTADLKATAPTNSQQNHEWVVAQLLQLNQQLQLLTEKQNYMDQQLRSKQRPVMCNLSSLGLRNSRKKVSSSTQPQPRTPSISTSPSTPPSISLNQELSMPLENTPHITDPLQNSPEYVVRCSNNHPEKSSAPNYVLHAIDNPSPTTGKDIEPNSNQAPDYMVVDTEYPIQPNQTNILRVTAALSHYNYTSSTGISLFHEPLPSSDDVVCPIEHQAAHDATSVHTHVDNHTMDIAKINMHHVDVEKIPQVDIYMVDNQQVETNQIMDEQANTTTASAQVAVDDKDKPPPSSEKVDTHLSTTPAVVDTVAVDTPDLTATNVTKSIEEEHQLVLALTTTIADSPITANIFPNSDGNPPSCYGAPKADPRDRTNCPTTRSCSVEAIRANPIIDAKSVCLSTLSFTYKTGQHNSLATLTTHIRLTYFSISLKIHYTKSCGAFDNNFLLQLAKPKGWTTAQVLMSWFRTKHMANANREVVAFCDPSLIGYFLAKERNLGSIEILDPLPKFKCNRKVATWMHPICEMLPYAVNSLCPQNSQSNGLLPYTWKGIDDIYKNERCNCWPIAVKFMELHAAGDPDPGMCGLTYALVDDFCKQYAMDIYRDLVIPLYLNPPA</sequence>
<keyword evidence="1" id="KW-0645">Protease</keyword>
<name>A0AAU9SR11_THLAR</name>
<feature type="region of interest" description="Disordered" evidence="3">
    <location>
        <begin position="83"/>
        <end position="115"/>
    </location>
</feature>
<keyword evidence="2" id="KW-0378">Hydrolase</keyword>
<evidence type="ECO:0000256" key="3">
    <source>
        <dbReference type="SAM" id="MobiDB-lite"/>
    </source>
</evidence>
<evidence type="ECO:0000313" key="5">
    <source>
        <dbReference type="EMBL" id="CAH2071225.1"/>
    </source>
</evidence>
<feature type="domain" description="Ubiquitin-like protease family profile" evidence="4">
    <location>
        <begin position="595"/>
        <end position="701"/>
    </location>
</feature>
<evidence type="ECO:0000256" key="2">
    <source>
        <dbReference type="ARBA" id="ARBA00022801"/>
    </source>
</evidence>
<proteinExistence type="predicted"/>
<reference evidence="5 6" key="1">
    <citation type="submission" date="2022-03" db="EMBL/GenBank/DDBJ databases">
        <authorList>
            <person name="Nunn A."/>
            <person name="Chopra R."/>
            <person name="Nunn A."/>
            <person name="Contreras Garrido A."/>
        </authorList>
    </citation>
    <scope>NUCLEOTIDE SEQUENCE [LARGE SCALE GENOMIC DNA]</scope>
</reference>
<feature type="compositionally biased region" description="Basic and acidic residues" evidence="3">
    <location>
        <begin position="382"/>
        <end position="397"/>
    </location>
</feature>